<keyword evidence="7" id="KW-0411">Iron-sulfur</keyword>
<dbReference type="GO" id="GO:0051539">
    <property type="term" value="F:4 iron, 4 sulfur cluster binding"/>
    <property type="evidence" value="ECO:0007669"/>
    <property type="project" value="UniProtKB-KW"/>
</dbReference>
<protein>
    <submittedName>
        <fullName evidence="10">Protein YqeV</fullName>
    </submittedName>
</protein>
<evidence type="ECO:0000256" key="7">
    <source>
        <dbReference type="ARBA" id="ARBA00023014"/>
    </source>
</evidence>
<evidence type="ECO:0000313" key="10">
    <source>
        <dbReference type="EMBL" id="KKP52422.1"/>
    </source>
</evidence>
<evidence type="ECO:0000256" key="6">
    <source>
        <dbReference type="ARBA" id="ARBA00023004"/>
    </source>
</evidence>
<sequence>MIAMKSFYCYSFGCRVNQAEKEVIDGEMQNSGFSLKEQSPNISIINTCAVTHKAEREAKQLIFKLKRENPNGQVVITGCSATYWKKNNLLKNLPVDLVVDNINKEFLVKLIQNRLSGQASSNLGGQNKIGMDKYLNSGRALIKIQDGCQRFCSYCIVPYLRGTPKSAKIKDIVSQINKYPDLQEAILTAINTEAFGFDTGEKLITLIDQTIEVTKIPRISFGSIHPWSINEEFLNYYKKILPLKRLVNFFHVPIQSGSNKILNLMKRGYTREEIMEKLRSIERLNKYALIATDVIVGFLDETDKDFQDTYDFLEKSPISKFHIFRFSNRNNTSAHYMARNLKEPSNGIKMKRAKILAKLGKEKYEKFLKKNVGRTSTVLFLNNKFDGYQEALLDNQLQIYIKVIKPIQLTQLYEAKILEYKKGKLFGRII</sequence>
<evidence type="ECO:0000256" key="1">
    <source>
        <dbReference type="ARBA" id="ARBA00001966"/>
    </source>
</evidence>
<dbReference type="SFLD" id="SFLDS00029">
    <property type="entry name" value="Radical_SAM"/>
    <property type="match status" value="1"/>
</dbReference>
<dbReference type="InterPro" id="IPR020612">
    <property type="entry name" value="Methylthiotransferase_CS"/>
</dbReference>
<dbReference type="PROSITE" id="PS01278">
    <property type="entry name" value="MTTASE_RADICAL"/>
    <property type="match status" value="1"/>
</dbReference>
<evidence type="ECO:0000259" key="9">
    <source>
        <dbReference type="PROSITE" id="PS51918"/>
    </source>
</evidence>
<dbReference type="SMART" id="SM00729">
    <property type="entry name" value="Elp3"/>
    <property type="match status" value="1"/>
</dbReference>
<dbReference type="Gene3D" id="3.80.30.20">
    <property type="entry name" value="tm_1862 like domain"/>
    <property type="match status" value="1"/>
</dbReference>
<feature type="domain" description="MTTase N-terminal" evidence="8">
    <location>
        <begin position="5"/>
        <end position="116"/>
    </location>
</feature>
<evidence type="ECO:0000256" key="4">
    <source>
        <dbReference type="ARBA" id="ARBA00022691"/>
    </source>
</evidence>
<dbReference type="InterPro" id="IPR038135">
    <property type="entry name" value="Methylthiotransferase_N_sf"/>
</dbReference>
<dbReference type="NCBIfam" id="TIGR00089">
    <property type="entry name" value="MiaB/RimO family radical SAM methylthiotransferase"/>
    <property type="match status" value="1"/>
</dbReference>
<name>A0A0G0DB02_9BACT</name>
<dbReference type="Proteomes" id="UP000034045">
    <property type="component" value="Unassembled WGS sequence"/>
</dbReference>
<comment type="cofactor">
    <cofactor evidence="1">
        <name>[4Fe-4S] cluster</name>
        <dbReference type="ChEBI" id="CHEBI:49883"/>
    </cofactor>
</comment>
<keyword evidence="3" id="KW-0808">Transferase</keyword>
<dbReference type="PANTHER" id="PTHR11918">
    <property type="entry name" value="RADICAL SAM PROTEINS"/>
    <property type="match status" value="1"/>
</dbReference>
<dbReference type="InterPro" id="IPR023404">
    <property type="entry name" value="rSAM_horseshoe"/>
</dbReference>
<dbReference type="Gene3D" id="3.40.50.12160">
    <property type="entry name" value="Methylthiotransferase, N-terminal domain"/>
    <property type="match status" value="1"/>
</dbReference>
<keyword evidence="6" id="KW-0408">Iron</keyword>
<dbReference type="PATRIC" id="fig|1618476.3.peg.128"/>
<dbReference type="AlphaFoldDB" id="A0A0G0DB02"/>
<evidence type="ECO:0000256" key="2">
    <source>
        <dbReference type="ARBA" id="ARBA00022485"/>
    </source>
</evidence>
<dbReference type="InterPro" id="IPR058240">
    <property type="entry name" value="rSAM_sf"/>
</dbReference>
<dbReference type="InterPro" id="IPR013848">
    <property type="entry name" value="Methylthiotransferase_N"/>
</dbReference>
<comment type="caution">
    <text evidence="10">The sequence shown here is derived from an EMBL/GenBank/DDBJ whole genome shotgun (WGS) entry which is preliminary data.</text>
</comment>
<accession>A0A0G0DB02</accession>
<dbReference type="PANTHER" id="PTHR11918:SF45">
    <property type="entry name" value="THREONYLCARBAMOYLADENOSINE TRNA METHYLTHIOTRANSFERASE"/>
    <property type="match status" value="1"/>
</dbReference>
<evidence type="ECO:0000256" key="5">
    <source>
        <dbReference type="ARBA" id="ARBA00022723"/>
    </source>
</evidence>
<organism evidence="10 11">
    <name type="scientific">Candidatus Roizmanbacteria bacterium GW2011_GWA2_33_33</name>
    <dbReference type="NCBI Taxonomy" id="1618476"/>
    <lineage>
        <taxon>Bacteria</taxon>
        <taxon>Candidatus Roizmaniibacteriota</taxon>
    </lineage>
</organism>
<dbReference type="Pfam" id="PF00919">
    <property type="entry name" value="UPF0004"/>
    <property type="match status" value="1"/>
</dbReference>
<dbReference type="GO" id="GO:0046872">
    <property type="term" value="F:metal ion binding"/>
    <property type="evidence" value="ECO:0007669"/>
    <property type="project" value="UniProtKB-KW"/>
</dbReference>
<evidence type="ECO:0000259" key="8">
    <source>
        <dbReference type="PROSITE" id="PS51449"/>
    </source>
</evidence>
<dbReference type="PROSITE" id="PS51918">
    <property type="entry name" value="RADICAL_SAM"/>
    <property type="match status" value="1"/>
</dbReference>
<dbReference type="SFLD" id="SFLDG01082">
    <property type="entry name" value="B12-binding_domain_containing"/>
    <property type="match status" value="1"/>
</dbReference>
<gene>
    <name evidence="10" type="ORF">UR42_C0007G0017</name>
</gene>
<dbReference type="EMBL" id="LBPD01000007">
    <property type="protein sequence ID" value="KKP52422.1"/>
    <property type="molecule type" value="Genomic_DNA"/>
</dbReference>
<dbReference type="CDD" id="cd01335">
    <property type="entry name" value="Radical_SAM"/>
    <property type="match status" value="1"/>
</dbReference>
<feature type="domain" description="Radical SAM core" evidence="9">
    <location>
        <begin position="134"/>
        <end position="366"/>
    </location>
</feature>
<evidence type="ECO:0000313" key="11">
    <source>
        <dbReference type="Proteomes" id="UP000034045"/>
    </source>
</evidence>
<dbReference type="SUPFAM" id="SSF102114">
    <property type="entry name" value="Radical SAM enzymes"/>
    <property type="match status" value="1"/>
</dbReference>
<dbReference type="InterPro" id="IPR006638">
    <property type="entry name" value="Elp3/MiaA/NifB-like_rSAM"/>
</dbReference>
<dbReference type="InterPro" id="IPR005839">
    <property type="entry name" value="Methylthiotransferase"/>
</dbReference>
<keyword evidence="5" id="KW-0479">Metal-binding</keyword>
<dbReference type="GO" id="GO:0035598">
    <property type="term" value="F:tRNA (N(6)-L-threonylcarbamoyladenosine(37)-C(2))-methylthiotransferase activity"/>
    <property type="evidence" value="ECO:0007669"/>
    <property type="project" value="TreeGrafter"/>
</dbReference>
<keyword evidence="4" id="KW-0949">S-adenosyl-L-methionine</keyword>
<dbReference type="InterPro" id="IPR007197">
    <property type="entry name" value="rSAM"/>
</dbReference>
<reference evidence="10 11" key="1">
    <citation type="journal article" date="2015" name="Nature">
        <title>rRNA introns, odd ribosomes, and small enigmatic genomes across a large radiation of phyla.</title>
        <authorList>
            <person name="Brown C.T."/>
            <person name="Hug L.A."/>
            <person name="Thomas B.C."/>
            <person name="Sharon I."/>
            <person name="Castelle C.J."/>
            <person name="Singh A."/>
            <person name="Wilkins M.J."/>
            <person name="Williams K.H."/>
            <person name="Banfield J.F."/>
        </authorList>
    </citation>
    <scope>NUCLEOTIDE SEQUENCE [LARGE SCALE GENOMIC DNA]</scope>
</reference>
<dbReference type="PROSITE" id="PS51449">
    <property type="entry name" value="MTTASE_N"/>
    <property type="match status" value="1"/>
</dbReference>
<evidence type="ECO:0000256" key="3">
    <source>
        <dbReference type="ARBA" id="ARBA00022679"/>
    </source>
</evidence>
<keyword evidence="2" id="KW-0004">4Fe-4S</keyword>
<proteinExistence type="predicted"/>
<dbReference type="Pfam" id="PF04055">
    <property type="entry name" value="Radical_SAM"/>
    <property type="match status" value="1"/>
</dbReference>